<comment type="caution">
    <text evidence="1">The sequence shown here is derived from an EMBL/GenBank/DDBJ whole genome shotgun (WGS) entry which is preliminary data.</text>
</comment>
<name>A0A6G4W8G7_9HYPH</name>
<protein>
    <submittedName>
        <fullName evidence="1">Uncharacterized protein</fullName>
    </submittedName>
</protein>
<keyword evidence="2" id="KW-1185">Reference proteome</keyword>
<evidence type="ECO:0000313" key="1">
    <source>
        <dbReference type="EMBL" id="NGO51061.1"/>
    </source>
</evidence>
<evidence type="ECO:0000313" key="2">
    <source>
        <dbReference type="Proteomes" id="UP001642900"/>
    </source>
</evidence>
<dbReference type="AlphaFoldDB" id="A0A6G4W8G7"/>
<proteinExistence type="predicted"/>
<reference evidence="1 2" key="1">
    <citation type="submission" date="2020-02" db="EMBL/GenBank/DDBJ databases">
        <title>Genome sequence of strain CCNWXJ40-4.</title>
        <authorList>
            <person name="Gao J."/>
            <person name="Sun J."/>
        </authorList>
    </citation>
    <scope>NUCLEOTIDE SEQUENCE [LARGE SCALE GENOMIC DNA]</scope>
    <source>
        <strain evidence="1 2">CCNWXJ 40-4</strain>
    </source>
</reference>
<gene>
    <name evidence="1" type="ORF">G6N73_07680</name>
</gene>
<sequence>MRKRVSIDHSIPRAAVPKELHPDWLASAAVTARAERDGETTERSLSITL</sequence>
<organism evidence="1 2">
    <name type="scientific">Allomesorhizobium camelthorni</name>
    <dbReference type="NCBI Taxonomy" id="475069"/>
    <lineage>
        <taxon>Bacteria</taxon>
        <taxon>Pseudomonadati</taxon>
        <taxon>Pseudomonadota</taxon>
        <taxon>Alphaproteobacteria</taxon>
        <taxon>Hyphomicrobiales</taxon>
        <taxon>Phyllobacteriaceae</taxon>
        <taxon>Allomesorhizobium</taxon>
    </lineage>
</organism>
<dbReference type="Proteomes" id="UP001642900">
    <property type="component" value="Unassembled WGS sequence"/>
</dbReference>
<dbReference type="RefSeq" id="WP_165025610.1">
    <property type="nucleotide sequence ID" value="NZ_JAAKZF010000006.1"/>
</dbReference>
<dbReference type="EMBL" id="JAAKZF010000006">
    <property type="protein sequence ID" value="NGO51061.1"/>
    <property type="molecule type" value="Genomic_DNA"/>
</dbReference>
<accession>A0A6G4W8G7</accession>